<accession>A0A3G1KLX6</accession>
<organism evidence="1 2">
    <name type="scientific">Formimonas warabiya</name>
    <dbReference type="NCBI Taxonomy" id="1761012"/>
    <lineage>
        <taxon>Bacteria</taxon>
        <taxon>Bacillati</taxon>
        <taxon>Bacillota</taxon>
        <taxon>Clostridia</taxon>
        <taxon>Eubacteriales</taxon>
        <taxon>Peptococcaceae</taxon>
        <taxon>Candidatus Formimonas</taxon>
    </lineage>
</organism>
<sequence length="254" mass="27203">MTKRNKVFRIAFLLLVLSMVSTVMISGTFAKYTSEYAGQDTALVARWDFQAYEGTTGLGDPDADPVQQLDLFKHEYDVHINQADGVDYIIAPGVNDEFTIKMSFLSDVDATVTVGFTKTADVATDNLPIEYSVDNGTTWVSLTGLANAFAEKVDLAVDGDGDPINTKVTAHSGNTFTFEKSGIDDAAATVITQVVKWRWAFDTAEQGASYATGLGSSDTVDTGFGNTSADGGATRTTYVLNVSVKADQIQPTTI</sequence>
<evidence type="ECO:0000313" key="1">
    <source>
        <dbReference type="EMBL" id="ATW23431.1"/>
    </source>
</evidence>
<dbReference type="AlphaFoldDB" id="A0A3G1KLX6"/>
<dbReference type="Proteomes" id="UP000323521">
    <property type="component" value="Chromosome"/>
</dbReference>
<reference evidence="1 2" key="1">
    <citation type="submission" date="2016-10" db="EMBL/GenBank/DDBJ databases">
        <title>Complete Genome Sequence of Peptococcaceae strain DCMF.</title>
        <authorList>
            <person name="Edwards R.J."/>
            <person name="Holland S.I."/>
            <person name="Deshpande N.P."/>
            <person name="Wong Y.K."/>
            <person name="Ertan H."/>
            <person name="Manefield M."/>
            <person name="Russell T.L."/>
            <person name="Lee M.J."/>
        </authorList>
    </citation>
    <scope>NUCLEOTIDE SEQUENCE [LARGE SCALE GENOMIC DNA]</scope>
    <source>
        <strain evidence="1 2">DCMF</strain>
    </source>
</reference>
<dbReference type="KEGG" id="fwa:DCMF_00245"/>
<proteinExistence type="predicted"/>
<dbReference type="EMBL" id="CP017634">
    <property type="protein sequence ID" value="ATW23431.1"/>
    <property type="molecule type" value="Genomic_DNA"/>
</dbReference>
<dbReference type="RefSeq" id="WP_214658984.1">
    <property type="nucleotide sequence ID" value="NZ_CP017634.1"/>
</dbReference>
<keyword evidence="2" id="KW-1185">Reference proteome</keyword>
<protein>
    <submittedName>
        <fullName evidence="1">Uncharacterized protein</fullName>
    </submittedName>
</protein>
<evidence type="ECO:0000313" key="2">
    <source>
        <dbReference type="Proteomes" id="UP000323521"/>
    </source>
</evidence>
<gene>
    <name evidence="1" type="ORF">DCMF_00245</name>
</gene>
<name>A0A3G1KLX6_FORW1</name>